<comment type="caution">
    <text evidence="1">The sequence shown here is derived from an EMBL/GenBank/DDBJ whole genome shotgun (WGS) entry which is preliminary data.</text>
</comment>
<reference evidence="1 2" key="1">
    <citation type="submission" date="2018-10" db="EMBL/GenBank/DDBJ databases">
        <title>A high-quality apple genome assembly.</title>
        <authorList>
            <person name="Hu J."/>
        </authorList>
    </citation>
    <scope>NUCLEOTIDE SEQUENCE [LARGE SCALE GENOMIC DNA]</scope>
    <source>
        <strain evidence="2">cv. HFTH1</strain>
        <tissue evidence="1">Young leaf</tissue>
    </source>
</reference>
<accession>A0A498IZM1</accession>
<dbReference type="EMBL" id="RDQH01000335">
    <property type="protein sequence ID" value="RXH88516.1"/>
    <property type="molecule type" value="Genomic_DNA"/>
</dbReference>
<evidence type="ECO:0000313" key="1">
    <source>
        <dbReference type="EMBL" id="RXH88516.1"/>
    </source>
</evidence>
<dbReference type="AlphaFoldDB" id="A0A498IZM1"/>
<sequence length="144" mass="15838">MTVDRKVFEDRVRVQEKKWVSAFHLLGDQIRQMKVDLELKEMEGSVEVAKLRWALKTGGDEDRVHNTAGGKKAELRLISPNGSDDSSLFSAGAAEVTSYFVLSSSSDIFVPSFSTAISSLSSSSVATNRLDVTSFNHQLLLKTV</sequence>
<evidence type="ECO:0000313" key="2">
    <source>
        <dbReference type="Proteomes" id="UP000290289"/>
    </source>
</evidence>
<keyword evidence="2" id="KW-1185">Reference proteome</keyword>
<protein>
    <submittedName>
        <fullName evidence="1">Uncharacterized protein</fullName>
    </submittedName>
</protein>
<dbReference type="Proteomes" id="UP000290289">
    <property type="component" value="Chromosome 9"/>
</dbReference>
<name>A0A498IZM1_MALDO</name>
<organism evidence="1 2">
    <name type="scientific">Malus domestica</name>
    <name type="common">Apple</name>
    <name type="synonym">Pyrus malus</name>
    <dbReference type="NCBI Taxonomy" id="3750"/>
    <lineage>
        <taxon>Eukaryota</taxon>
        <taxon>Viridiplantae</taxon>
        <taxon>Streptophyta</taxon>
        <taxon>Embryophyta</taxon>
        <taxon>Tracheophyta</taxon>
        <taxon>Spermatophyta</taxon>
        <taxon>Magnoliopsida</taxon>
        <taxon>eudicotyledons</taxon>
        <taxon>Gunneridae</taxon>
        <taxon>Pentapetalae</taxon>
        <taxon>rosids</taxon>
        <taxon>fabids</taxon>
        <taxon>Rosales</taxon>
        <taxon>Rosaceae</taxon>
        <taxon>Amygdaloideae</taxon>
        <taxon>Maleae</taxon>
        <taxon>Malus</taxon>
    </lineage>
</organism>
<proteinExistence type="predicted"/>
<gene>
    <name evidence="1" type="ORF">DVH24_000115</name>
</gene>